<feature type="compositionally biased region" description="Low complexity" evidence="9">
    <location>
        <begin position="1"/>
        <end position="11"/>
    </location>
</feature>
<dbReference type="GO" id="GO:0009523">
    <property type="term" value="C:photosystem II"/>
    <property type="evidence" value="ECO:0007669"/>
    <property type="project" value="InterPro"/>
</dbReference>
<evidence type="ECO:0000256" key="7">
    <source>
        <dbReference type="ARBA" id="ARBA00060385"/>
    </source>
</evidence>
<comment type="caution">
    <text evidence="11">The sequence shown here is derived from an EMBL/GenBank/DDBJ whole genome shotgun (WGS) entry which is preliminary data.</text>
</comment>
<organism evidence="11 12">
    <name type="scientific">Salix dunnii</name>
    <dbReference type="NCBI Taxonomy" id="1413687"/>
    <lineage>
        <taxon>Eukaryota</taxon>
        <taxon>Viridiplantae</taxon>
        <taxon>Streptophyta</taxon>
        <taxon>Embryophyta</taxon>
        <taxon>Tracheophyta</taxon>
        <taxon>Spermatophyta</taxon>
        <taxon>Magnoliopsida</taxon>
        <taxon>eudicotyledons</taxon>
        <taxon>Gunneridae</taxon>
        <taxon>Pentapetalae</taxon>
        <taxon>rosids</taxon>
        <taxon>fabids</taxon>
        <taxon>Malpighiales</taxon>
        <taxon>Salicaceae</taxon>
        <taxon>Saliceae</taxon>
        <taxon>Salix</taxon>
    </lineage>
</organism>
<reference evidence="11 12" key="1">
    <citation type="submission" date="2020-10" db="EMBL/GenBank/DDBJ databases">
        <title>Plant Genome Project.</title>
        <authorList>
            <person name="Zhang R.-G."/>
        </authorList>
    </citation>
    <scope>NUCLEOTIDE SEQUENCE [LARGE SCALE GENOMIC DNA]</scope>
    <source>
        <strain evidence="11">FAFU-HL-1</strain>
        <tissue evidence="11">Leaf</tissue>
    </source>
</reference>
<dbReference type="FunFam" id="1.20.58.810:FF:000001">
    <property type="entry name" value="Photosystem II lipoprotein Psb27"/>
    <property type="match status" value="1"/>
</dbReference>
<evidence type="ECO:0000313" key="12">
    <source>
        <dbReference type="Proteomes" id="UP000657918"/>
    </source>
</evidence>
<dbReference type="Proteomes" id="UP000657918">
    <property type="component" value="Unassembled WGS sequence"/>
</dbReference>
<dbReference type="GO" id="GO:0010207">
    <property type="term" value="P:photosystem II assembly"/>
    <property type="evidence" value="ECO:0007669"/>
    <property type="project" value="InterPro"/>
</dbReference>
<dbReference type="InterPro" id="IPR047860">
    <property type="entry name" value="Ribosomal_eS12_CS"/>
</dbReference>
<dbReference type="OrthoDB" id="419533at2759"/>
<evidence type="ECO:0000256" key="8">
    <source>
        <dbReference type="RuleBase" id="RU000670"/>
    </source>
</evidence>
<evidence type="ECO:0000256" key="2">
    <source>
        <dbReference type="ARBA" id="ARBA00005824"/>
    </source>
</evidence>
<dbReference type="GO" id="GO:0005840">
    <property type="term" value="C:ribosome"/>
    <property type="evidence" value="ECO:0007669"/>
    <property type="project" value="UniProtKB-KW"/>
</dbReference>
<dbReference type="SUPFAM" id="SSF55315">
    <property type="entry name" value="L30e-like"/>
    <property type="match status" value="1"/>
</dbReference>
<dbReference type="GO" id="GO:0005737">
    <property type="term" value="C:cytoplasm"/>
    <property type="evidence" value="ECO:0007669"/>
    <property type="project" value="UniProtKB-ARBA"/>
</dbReference>
<dbReference type="HAMAP" id="MF_01481">
    <property type="entry name" value="PSII_Psb27"/>
    <property type="match status" value="1"/>
</dbReference>
<dbReference type="AlphaFoldDB" id="A0A835N6A2"/>
<protein>
    <recommendedName>
        <fullName evidence="8">40S ribosomal protein S12</fullName>
    </recommendedName>
</protein>
<keyword evidence="4" id="KW-0793">Thylakoid</keyword>
<dbReference type="PROSITE" id="PS01189">
    <property type="entry name" value="RIBOSOMAL_S12E"/>
    <property type="match status" value="1"/>
</dbReference>
<evidence type="ECO:0000256" key="3">
    <source>
        <dbReference type="ARBA" id="ARBA00022980"/>
    </source>
</evidence>
<dbReference type="Gene3D" id="3.30.1330.30">
    <property type="match status" value="1"/>
</dbReference>
<dbReference type="Pfam" id="PF13326">
    <property type="entry name" value="PSII_Pbs27"/>
    <property type="match status" value="1"/>
</dbReference>
<keyword evidence="5" id="KW-0472">Membrane</keyword>
<dbReference type="PRINTS" id="PR00972">
    <property type="entry name" value="RIBSOMALS12E"/>
</dbReference>
<feature type="domain" description="Ribosomal protein eL8/eL30/eS12/Gadd45" evidence="10">
    <location>
        <begin position="201"/>
        <end position="294"/>
    </location>
</feature>
<dbReference type="InterPro" id="IPR004038">
    <property type="entry name" value="Ribosomal_eL8/eL30/eS12/Gad45"/>
</dbReference>
<feature type="region of interest" description="Disordered" evidence="9">
    <location>
        <begin position="1"/>
        <end position="43"/>
    </location>
</feature>
<sequence>MASPALLTPTPKLKPLPPIKPKAVSIAPLSPPPTPQQKQPQNHHIRRRFLSLATAILTSPFVLPITPAFAGSDEEYVKDTEEVINKVRTTISMDKNDPNVADAVANLRETSNSWVAKYRREKALLGRASFRDMYSALNAVSGHYISFGPTAPIPSKRKTRILEEVDTAEKAFEEGAVAQTETPVVGDVPQPLGEPMDLMTALQLVLRKSLAHGGLSRGLHEGAKVIEKHAAQLCVLAEDCNQPDYVKLVKALCADHNVNLLTVPSAKTLGEWAGLCKIDSEGKARKVVGCSCVVVKDFGEDSEALNVIQQHVKAN</sequence>
<keyword evidence="6 8" id="KW-0687">Ribonucleoprotein</keyword>
<dbReference type="InterPro" id="IPR029064">
    <property type="entry name" value="Ribosomal_eL30-like_sf"/>
</dbReference>
<dbReference type="InterPro" id="IPR000530">
    <property type="entry name" value="Ribosomal_eS12"/>
</dbReference>
<accession>A0A835N6A2</accession>
<dbReference type="FunFam" id="3.30.1330.30:FF:000013">
    <property type="entry name" value="40S ribosomal protein S12"/>
    <property type="match status" value="1"/>
</dbReference>
<name>A0A835N6A2_9ROSI</name>
<evidence type="ECO:0000256" key="9">
    <source>
        <dbReference type="SAM" id="MobiDB-lite"/>
    </source>
</evidence>
<dbReference type="GO" id="GO:0010206">
    <property type="term" value="P:photosystem II repair"/>
    <property type="evidence" value="ECO:0007669"/>
    <property type="project" value="InterPro"/>
</dbReference>
<dbReference type="PANTHER" id="PTHR11843">
    <property type="entry name" value="40S RIBOSOMAL PROTEIN S12"/>
    <property type="match status" value="1"/>
</dbReference>
<dbReference type="Gene3D" id="1.20.58.810">
    <property type="entry name" value="Photosystem II Pbs27"/>
    <property type="match status" value="1"/>
</dbReference>
<evidence type="ECO:0000256" key="4">
    <source>
        <dbReference type="ARBA" id="ARBA00023078"/>
    </source>
</evidence>
<dbReference type="InterPro" id="IPR025585">
    <property type="entry name" value="PSII_Psb27"/>
</dbReference>
<dbReference type="GO" id="GO:1990904">
    <property type="term" value="C:ribonucleoprotein complex"/>
    <property type="evidence" value="ECO:0007669"/>
    <property type="project" value="UniProtKB-KW"/>
</dbReference>
<evidence type="ECO:0000256" key="6">
    <source>
        <dbReference type="ARBA" id="ARBA00023274"/>
    </source>
</evidence>
<comment type="similarity">
    <text evidence="2 8">Belongs to the eukaryotic ribosomal protein eS12 family.</text>
</comment>
<dbReference type="InterPro" id="IPR038450">
    <property type="entry name" value="PSII_Psb27_sf"/>
</dbReference>
<evidence type="ECO:0000259" key="10">
    <source>
        <dbReference type="Pfam" id="PF01248"/>
    </source>
</evidence>
<dbReference type="GO" id="GO:0003735">
    <property type="term" value="F:structural constituent of ribosome"/>
    <property type="evidence" value="ECO:0007669"/>
    <property type="project" value="InterPro"/>
</dbReference>
<evidence type="ECO:0000256" key="1">
    <source>
        <dbReference type="ARBA" id="ARBA00004370"/>
    </source>
</evidence>
<dbReference type="EMBL" id="JADGMS010000002">
    <property type="protein sequence ID" value="KAF9686989.1"/>
    <property type="molecule type" value="Genomic_DNA"/>
</dbReference>
<evidence type="ECO:0000313" key="11">
    <source>
        <dbReference type="EMBL" id="KAF9686989.1"/>
    </source>
</evidence>
<proteinExistence type="inferred from homology"/>
<keyword evidence="12" id="KW-1185">Reference proteome</keyword>
<gene>
    <name evidence="11" type="ORF">SADUNF_Sadunf02G0047300</name>
</gene>
<keyword evidence="3 8" id="KW-0689">Ribosomal protein</keyword>
<dbReference type="GO" id="GO:0006412">
    <property type="term" value="P:translation"/>
    <property type="evidence" value="ECO:0007669"/>
    <property type="project" value="InterPro"/>
</dbReference>
<dbReference type="Pfam" id="PF01248">
    <property type="entry name" value="Ribosomal_L7Ae"/>
    <property type="match status" value="1"/>
</dbReference>
<comment type="subcellular location">
    <subcellularLocation>
        <location evidence="1">Membrane</location>
    </subcellularLocation>
    <subcellularLocation>
        <location evidence="7">Thylakoid</location>
    </subcellularLocation>
</comment>
<evidence type="ECO:0000256" key="5">
    <source>
        <dbReference type="ARBA" id="ARBA00023136"/>
    </source>
</evidence>